<dbReference type="InterPro" id="IPR026521">
    <property type="entry name" value="THAP2"/>
</dbReference>
<dbReference type="EMBL" id="JARPUR010000007">
    <property type="protein sequence ID" value="KAK4873142.1"/>
    <property type="molecule type" value="Genomic_DNA"/>
</dbReference>
<proteinExistence type="predicted"/>
<dbReference type="PROSITE" id="PS50950">
    <property type="entry name" value="ZF_THAP"/>
    <property type="match status" value="1"/>
</dbReference>
<reference evidence="9" key="1">
    <citation type="submission" date="2023-01" db="EMBL/GenBank/DDBJ databases">
        <title>Key to firefly adult light organ development and bioluminescence: homeobox transcription factors regulate luciferase expression and transportation to peroxisome.</title>
        <authorList>
            <person name="Fu X."/>
        </authorList>
    </citation>
    <scope>NUCLEOTIDE SEQUENCE [LARGE SCALE GENOMIC DNA]</scope>
</reference>
<gene>
    <name evidence="8" type="ORF">RN001_015171</name>
</gene>
<evidence type="ECO:0000256" key="3">
    <source>
        <dbReference type="ARBA" id="ARBA00022833"/>
    </source>
</evidence>
<dbReference type="Pfam" id="PF05485">
    <property type="entry name" value="THAP"/>
    <property type="match status" value="1"/>
</dbReference>
<keyword evidence="3" id="KW-0862">Zinc</keyword>
<feature type="domain" description="THAP-type" evidence="7">
    <location>
        <begin position="1"/>
        <end position="80"/>
    </location>
</feature>
<evidence type="ECO:0000256" key="4">
    <source>
        <dbReference type="ARBA" id="ARBA00023125"/>
    </source>
</evidence>
<dbReference type="Gene3D" id="6.20.210.20">
    <property type="entry name" value="THAP domain"/>
    <property type="match status" value="1"/>
</dbReference>
<protein>
    <recommendedName>
        <fullName evidence="7">THAP-type domain-containing protein</fullName>
    </recommendedName>
</protein>
<keyword evidence="2 5" id="KW-0863">Zinc-finger</keyword>
<organism evidence="8 9">
    <name type="scientific">Aquatica leii</name>
    <dbReference type="NCBI Taxonomy" id="1421715"/>
    <lineage>
        <taxon>Eukaryota</taxon>
        <taxon>Metazoa</taxon>
        <taxon>Ecdysozoa</taxon>
        <taxon>Arthropoda</taxon>
        <taxon>Hexapoda</taxon>
        <taxon>Insecta</taxon>
        <taxon>Pterygota</taxon>
        <taxon>Neoptera</taxon>
        <taxon>Endopterygota</taxon>
        <taxon>Coleoptera</taxon>
        <taxon>Polyphaga</taxon>
        <taxon>Elateriformia</taxon>
        <taxon>Elateroidea</taxon>
        <taxon>Lampyridae</taxon>
        <taxon>Luciolinae</taxon>
        <taxon>Aquatica</taxon>
    </lineage>
</organism>
<evidence type="ECO:0000256" key="1">
    <source>
        <dbReference type="ARBA" id="ARBA00022723"/>
    </source>
</evidence>
<feature type="coiled-coil region" evidence="6">
    <location>
        <begin position="166"/>
        <end position="193"/>
    </location>
</feature>
<accession>A0AAN7PQF4</accession>
<keyword evidence="1" id="KW-0479">Metal-binding</keyword>
<dbReference type="PANTHER" id="PTHR47696:SF1">
    <property type="entry name" value="THAP DOMAIN-CONTAINING PROTEIN 2"/>
    <property type="match status" value="1"/>
</dbReference>
<comment type="caution">
    <text evidence="8">The sequence shown here is derived from an EMBL/GenBank/DDBJ whole genome shotgun (WGS) entry which is preliminary data.</text>
</comment>
<keyword evidence="9" id="KW-1185">Reference proteome</keyword>
<name>A0AAN7PQF4_9COLE</name>
<dbReference type="SMART" id="SM00692">
    <property type="entry name" value="DM3"/>
    <property type="match status" value="1"/>
</dbReference>
<evidence type="ECO:0000256" key="6">
    <source>
        <dbReference type="SAM" id="Coils"/>
    </source>
</evidence>
<evidence type="ECO:0000313" key="9">
    <source>
        <dbReference type="Proteomes" id="UP001353858"/>
    </source>
</evidence>
<evidence type="ECO:0000259" key="7">
    <source>
        <dbReference type="PROSITE" id="PS50950"/>
    </source>
</evidence>
<evidence type="ECO:0000256" key="5">
    <source>
        <dbReference type="PROSITE-ProRule" id="PRU00309"/>
    </source>
</evidence>
<dbReference type="PANTHER" id="PTHR47696">
    <property type="entry name" value="THAP DOMAIN-CONTAINING PROTEIN 2"/>
    <property type="match status" value="1"/>
</dbReference>
<dbReference type="Proteomes" id="UP001353858">
    <property type="component" value="Unassembled WGS sequence"/>
</dbReference>
<dbReference type="SUPFAM" id="SSF57716">
    <property type="entry name" value="Glucocorticoid receptor-like (DNA-binding domain)"/>
    <property type="match status" value="1"/>
</dbReference>
<dbReference type="SMART" id="SM00980">
    <property type="entry name" value="THAP"/>
    <property type="match status" value="1"/>
</dbReference>
<dbReference type="InterPro" id="IPR006612">
    <property type="entry name" value="THAP_Znf"/>
</dbReference>
<keyword evidence="6" id="KW-0175">Coiled coil</keyword>
<dbReference type="GO" id="GO:0003677">
    <property type="term" value="F:DNA binding"/>
    <property type="evidence" value="ECO:0007669"/>
    <property type="project" value="UniProtKB-UniRule"/>
</dbReference>
<dbReference type="GO" id="GO:0008270">
    <property type="term" value="F:zinc ion binding"/>
    <property type="evidence" value="ECO:0007669"/>
    <property type="project" value="UniProtKB-KW"/>
</dbReference>
<keyword evidence="4 5" id="KW-0238">DNA-binding</keyword>
<sequence length="216" mass="24839">MVNCAAYNCNSHSARKALGVSFHRFPIDPAKRHVWIFNTNRNDWVPTKNDRLCSRHFEKRYMYKTNEKVRLLNNAVPTLFLPSPEQAQLQENLKGYCSEDDISNCDPLSASSANLVETSLVPLKIVNPTITNSPSTLKATVTLQKQDLDKVLCRAKRKSFKMSKTIKILRQSLRRSKQQIASLKNVIKSLKTRNICEEKFDNKYTLSILKHENIIM</sequence>
<dbReference type="InterPro" id="IPR038441">
    <property type="entry name" value="THAP_Znf_sf"/>
</dbReference>
<dbReference type="AlphaFoldDB" id="A0AAN7PQF4"/>
<evidence type="ECO:0000256" key="2">
    <source>
        <dbReference type="ARBA" id="ARBA00022771"/>
    </source>
</evidence>
<evidence type="ECO:0000313" key="8">
    <source>
        <dbReference type="EMBL" id="KAK4873142.1"/>
    </source>
</evidence>